<sequence>MHYQSTIDPKENSLISLKDRYMNVRDKTMELCEPLNKEDFVVQPVDYVSPTKWHLAHTTWFFEEFILSKYQKGYKRFHPDFAFLFNSYYEAVGEKMIRSERGNITRPGVELIFDYRKYVDDRMCELLEDYSEENIELLEIGLNHEQQHQELLLTDIKYVLGHNPLFPPYNPQFDECTRYAPSGGWVEVDEGLYEIGHDGIGFGYDNEFSRHKVYLEKFQLRKGLVTNAEYLEFIEDSGYEDHRWWYSDAWAHIQETGLDKPLYWHKNKDGWFRYSMQGLHALNPHEPVTHISHYEAAAFAEWAGMRLPTEFEWEIASEHFDWGWRWEHTSSAYLPYPGFEKAEGAVGEYNGKFMINQMVLRGASVATSPGHARKTYRNFFHPYLQWQFTGIRLCK</sequence>
<evidence type="ECO:0000259" key="4">
    <source>
        <dbReference type="Pfam" id="PF03781"/>
    </source>
</evidence>
<evidence type="ECO:0000259" key="5">
    <source>
        <dbReference type="Pfam" id="PF12867"/>
    </source>
</evidence>
<dbReference type="InterPro" id="IPR042095">
    <property type="entry name" value="SUMF_sf"/>
</dbReference>
<feature type="domain" description="DinB-like" evidence="5">
    <location>
        <begin position="24"/>
        <end position="135"/>
    </location>
</feature>
<keyword evidence="7" id="KW-1185">Reference proteome</keyword>
<evidence type="ECO:0000313" key="6">
    <source>
        <dbReference type="EMBL" id="QCK15384.1"/>
    </source>
</evidence>
<proteinExistence type="predicted"/>
<dbReference type="GO" id="GO:0052699">
    <property type="term" value="P:ergothioneine biosynthetic process"/>
    <property type="evidence" value="ECO:0007669"/>
    <property type="project" value="InterPro"/>
</dbReference>
<organism evidence="6 7">
    <name type="scientific">Mangrovivirga cuniculi</name>
    <dbReference type="NCBI Taxonomy" id="2715131"/>
    <lineage>
        <taxon>Bacteria</taxon>
        <taxon>Pseudomonadati</taxon>
        <taxon>Bacteroidota</taxon>
        <taxon>Cytophagia</taxon>
        <taxon>Cytophagales</taxon>
        <taxon>Mangrovivirgaceae</taxon>
        <taxon>Mangrovivirga</taxon>
    </lineage>
</organism>
<comment type="pathway">
    <text evidence="3">Amino-acid biosynthesis; ergothioneine biosynthesis.</text>
</comment>
<keyword evidence="2" id="KW-0408">Iron</keyword>
<gene>
    <name evidence="6" type="ORF">DCC35_11835</name>
</gene>
<dbReference type="RefSeq" id="WP_137090982.1">
    <property type="nucleotide sequence ID" value="NZ_CP028923.1"/>
</dbReference>
<dbReference type="InterPro" id="IPR005532">
    <property type="entry name" value="SUMF_dom"/>
</dbReference>
<evidence type="ECO:0000256" key="3">
    <source>
        <dbReference type="ARBA" id="ARBA00037882"/>
    </source>
</evidence>
<dbReference type="NCBIfam" id="TIGR03440">
    <property type="entry name" value="egtB_TIGR03440"/>
    <property type="match status" value="1"/>
</dbReference>
<name>A0A4D7K3G0_9BACT</name>
<dbReference type="Pfam" id="PF03781">
    <property type="entry name" value="FGE-sulfatase"/>
    <property type="match status" value="1"/>
</dbReference>
<keyword evidence="1" id="KW-0560">Oxidoreductase</keyword>
<evidence type="ECO:0000313" key="7">
    <source>
        <dbReference type="Proteomes" id="UP000298616"/>
    </source>
</evidence>
<feature type="domain" description="Sulfatase-modifying factor enzyme-like" evidence="4">
    <location>
        <begin position="184"/>
        <end position="317"/>
    </location>
</feature>
<dbReference type="Pfam" id="PF12867">
    <property type="entry name" value="DinB_2"/>
    <property type="match status" value="1"/>
</dbReference>
<dbReference type="KEGG" id="fpf:DCC35_11835"/>
<dbReference type="OrthoDB" id="9768004at2"/>
<reference evidence="6 7" key="1">
    <citation type="submission" date="2018-04" db="EMBL/GenBank/DDBJ databases">
        <title>Complete genome uncultured novel isolate.</title>
        <authorList>
            <person name="Merlino G."/>
        </authorList>
    </citation>
    <scope>NUCLEOTIDE SEQUENCE [LARGE SCALE GENOMIC DNA]</scope>
    <source>
        <strain evidence="7">R1DC9</strain>
    </source>
</reference>
<evidence type="ECO:0000256" key="1">
    <source>
        <dbReference type="ARBA" id="ARBA00023002"/>
    </source>
</evidence>
<dbReference type="InterPro" id="IPR024775">
    <property type="entry name" value="DinB-like"/>
</dbReference>
<dbReference type="InterPro" id="IPR016187">
    <property type="entry name" value="CTDL_fold"/>
</dbReference>
<dbReference type="SUPFAM" id="SSF56436">
    <property type="entry name" value="C-type lectin-like"/>
    <property type="match status" value="1"/>
</dbReference>
<dbReference type="EMBL" id="CP028923">
    <property type="protein sequence ID" value="QCK15384.1"/>
    <property type="molecule type" value="Genomic_DNA"/>
</dbReference>
<dbReference type="InterPro" id="IPR017806">
    <property type="entry name" value="EgtB"/>
</dbReference>
<dbReference type="PANTHER" id="PTHR23150:SF36">
    <property type="entry name" value="HERCYNINE OXYGENASE"/>
    <property type="match status" value="1"/>
</dbReference>
<evidence type="ECO:0000256" key="2">
    <source>
        <dbReference type="ARBA" id="ARBA00023004"/>
    </source>
</evidence>
<accession>A0A4D7K3G0</accession>
<dbReference type="Gene3D" id="3.90.1580.10">
    <property type="entry name" value="paralog of FGE (formylglycine-generating enzyme)"/>
    <property type="match status" value="2"/>
</dbReference>
<protein>
    <submittedName>
        <fullName evidence="6">Ergothioneine biosynthesis protein EgtB</fullName>
    </submittedName>
</protein>
<dbReference type="PANTHER" id="PTHR23150">
    <property type="entry name" value="SULFATASE MODIFYING FACTOR 1, 2"/>
    <property type="match status" value="1"/>
</dbReference>
<dbReference type="InterPro" id="IPR051043">
    <property type="entry name" value="Sulfatase_Mod_Factor_Kinase"/>
</dbReference>
<dbReference type="Proteomes" id="UP000298616">
    <property type="component" value="Chromosome"/>
</dbReference>
<dbReference type="AlphaFoldDB" id="A0A4D7K3G0"/>